<dbReference type="PANTHER" id="PTHR43047:SF69">
    <property type="entry name" value="HISTIDINE KINASE CONTAINING CHEY-HOMOLOGOUS RECEIVER DOMAIN-RELATED"/>
    <property type="match status" value="1"/>
</dbReference>
<dbReference type="Pfam" id="PF00072">
    <property type="entry name" value="Response_reg"/>
    <property type="match status" value="1"/>
</dbReference>
<dbReference type="PhylomeDB" id="A0A0G4GLN3"/>
<dbReference type="CDD" id="cd17546">
    <property type="entry name" value="REC_hyHK_CKI1_RcsC-like"/>
    <property type="match status" value="1"/>
</dbReference>
<evidence type="ECO:0000256" key="3">
    <source>
        <dbReference type="ARBA" id="ARBA00022679"/>
    </source>
</evidence>
<accession>A0A0G4GLN3</accession>
<dbReference type="PRINTS" id="PR00344">
    <property type="entry name" value="BCTRLSENSOR"/>
</dbReference>
<keyword evidence="3" id="KW-0808">Transferase</keyword>
<feature type="compositionally biased region" description="Basic and acidic residues" evidence="6">
    <location>
        <begin position="272"/>
        <end position="290"/>
    </location>
</feature>
<feature type="region of interest" description="Disordered" evidence="6">
    <location>
        <begin position="271"/>
        <end position="290"/>
    </location>
</feature>
<dbReference type="SMART" id="SM00387">
    <property type="entry name" value="HATPase_c"/>
    <property type="match status" value="1"/>
</dbReference>
<organism evidence="9">
    <name type="scientific">Chromera velia CCMP2878</name>
    <dbReference type="NCBI Taxonomy" id="1169474"/>
    <lineage>
        <taxon>Eukaryota</taxon>
        <taxon>Sar</taxon>
        <taxon>Alveolata</taxon>
        <taxon>Colpodellida</taxon>
        <taxon>Chromeraceae</taxon>
        <taxon>Chromera</taxon>
    </lineage>
</organism>
<dbReference type="SUPFAM" id="SSF55874">
    <property type="entry name" value="ATPase domain of HSP90 chaperone/DNA topoisomerase II/histidine kinase"/>
    <property type="match status" value="1"/>
</dbReference>
<evidence type="ECO:0000259" key="8">
    <source>
        <dbReference type="PROSITE" id="PS50110"/>
    </source>
</evidence>
<dbReference type="InterPro" id="IPR003594">
    <property type="entry name" value="HATPase_dom"/>
</dbReference>
<evidence type="ECO:0000256" key="4">
    <source>
        <dbReference type="ARBA" id="ARBA00022777"/>
    </source>
</evidence>
<dbReference type="InterPro" id="IPR004358">
    <property type="entry name" value="Sig_transdc_His_kin-like_C"/>
</dbReference>
<dbReference type="Gene3D" id="3.40.50.2300">
    <property type="match status" value="1"/>
</dbReference>
<sequence>MASDPPPARLIFDFSTPTMPPSLLPSLSSQVISNFLSNARKFSASGRKITFRLQVRLLPSTPKYERGDCPHAAQLPDSCLTSTANASTWGGGKFPKSEANEEREDPLWVHFRFSVADEGAGQVRLLPSTPKYERGDCPHAAQLPDSCLTSTANASTWGGGKFPKSEANEEREDPLWVHFRFSVADEGAGVAPEDAAKLFKPYSQIRAGEQQNGGGTGLGLCISRVFVEAHCGGRIGVVSEGRGKGSEFFFEFEGPLVVEDPGGEVTIIQKGTKKETQESPGSEHEQGSVHLSDLHQEQKDEQVFLPSPVNEERKSCVVKAGESDEGLRKRMNGKTPSRRESGGPTSPHGGTDCRRSSFPLSPSLGNGMSCPSFGISFAGEHWRDKGTEKGDAVQLTAREFFEEFGLQTGKSASGSASMGASTRRLLQTNGTLRQYTADALIVDDNSMVQMAVSLALTRLGLSVQVCDNGLAAVEKFTQSNERFRIVLVDRNMPKMEGPEAISRINEHLRETEECLSTGLSTPLFIGLTGQTEGKEEFTQAGAACVLFKPVTPKILQTTLQGLGVNFGEKDPSVLGLLP</sequence>
<dbReference type="VEuPathDB" id="CryptoDB:Cvel_22444"/>
<dbReference type="InterPro" id="IPR011006">
    <property type="entry name" value="CheY-like_superfamily"/>
</dbReference>
<dbReference type="EMBL" id="CDMZ01001332">
    <property type="protein sequence ID" value="CEM31028.1"/>
    <property type="molecule type" value="Genomic_DNA"/>
</dbReference>
<dbReference type="InterPro" id="IPR001789">
    <property type="entry name" value="Sig_transdc_resp-reg_receiver"/>
</dbReference>
<dbReference type="PROSITE" id="PS50110">
    <property type="entry name" value="RESPONSE_REGULATORY"/>
    <property type="match status" value="1"/>
</dbReference>
<proteinExistence type="predicted"/>
<dbReference type="Pfam" id="PF02518">
    <property type="entry name" value="HATPase_c"/>
    <property type="match status" value="1"/>
</dbReference>
<evidence type="ECO:0000256" key="6">
    <source>
        <dbReference type="SAM" id="MobiDB-lite"/>
    </source>
</evidence>
<evidence type="ECO:0000313" key="9">
    <source>
        <dbReference type="EMBL" id="CEM31028.1"/>
    </source>
</evidence>
<comment type="catalytic activity">
    <reaction evidence="1">
        <text>ATP + protein L-histidine = ADP + protein N-phospho-L-histidine.</text>
        <dbReference type="EC" id="2.7.13.3"/>
    </reaction>
</comment>
<dbReference type="SUPFAM" id="SSF52172">
    <property type="entry name" value="CheY-like"/>
    <property type="match status" value="1"/>
</dbReference>
<evidence type="ECO:0000256" key="2">
    <source>
        <dbReference type="ARBA" id="ARBA00012438"/>
    </source>
</evidence>
<evidence type="ECO:0000256" key="1">
    <source>
        <dbReference type="ARBA" id="ARBA00000085"/>
    </source>
</evidence>
<dbReference type="InterPro" id="IPR036890">
    <property type="entry name" value="HATPase_C_sf"/>
</dbReference>
<dbReference type="GO" id="GO:0009927">
    <property type="term" value="F:histidine phosphotransfer kinase activity"/>
    <property type="evidence" value="ECO:0007669"/>
    <property type="project" value="TreeGrafter"/>
</dbReference>
<keyword evidence="5" id="KW-0597">Phosphoprotein</keyword>
<feature type="compositionally biased region" description="Basic and acidic residues" evidence="6">
    <location>
        <begin position="310"/>
        <end position="328"/>
    </location>
</feature>
<gene>
    <name evidence="9" type="ORF">Cvel_22444</name>
</gene>
<name>A0A0G4GLN3_9ALVE</name>
<dbReference type="Gene3D" id="3.30.565.10">
    <property type="entry name" value="Histidine kinase-like ATPase, C-terminal domain"/>
    <property type="match status" value="1"/>
</dbReference>
<dbReference type="PROSITE" id="PS50109">
    <property type="entry name" value="HIS_KIN"/>
    <property type="match status" value="1"/>
</dbReference>
<evidence type="ECO:0000259" key="7">
    <source>
        <dbReference type="PROSITE" id="PS50109"/>
    </source>
</evidence>
<dbReference type="EC" id="2.7.13.3" evidence="2"/>
<dbReference type="GO" id="GO:0005886">
    <property type="term" value="C:plasma membrane"/>
    <property type="evidence" value="ECO:0007669"/>
    <property type="project" value="TreeGrafter"/>
</dbReference>
<feature type="domain" description="Histidine kinase" evidence="7">
    <location>
        <begin position="178"/>
        <end position="256"/>
    </location>
</feature>
<protein>
    <recommendedName>
        <fullName evidence="2">histidine kinase</fullName>
        <ecNumber evidence="2">2.7.13.3</ecNumber>
    </recommendedName>
</protein>
<reference evidence="9" key="1">
    <citation type="submission" date="2014-11" db="EMBL/GenBank/DDBJ databases">
        <authorList>
            <person name="Otto D Thomas"/>
            <person name="Naeem Raeece"/>
        </authorList>
    </citation>
    <scope>NUCLEOTIDE SEQUENCE</scope>
</reference>
<dbReference type="AlphaFoldDB" id="A0A0G4GLN3"/>
<feature type="domain" description="Response regulatory" evidence="8">
    <location>
        <begin position="438"/>
        <end position="563"/>
    </location>
</feature>
<dbReference type="SMART" id="SM00448">
    <property type="entry name" value="REC"/>
    <property type="match status" value="1"/>
</dbReference>
<evidence type="ECO:0000256" key="5">
    <source>
        <dbReference type="PROSITE-ProRule" id="PRU00169"/>
    </source>
</evidence>
<dbReference type="GO" id="GO:0000155">
    <property type="term" value="F:phosphorelay sensor kinase activity"/>
    <property type="evidence" value="ECO:0007669"/>
    <property type="project" value="TreeGrafter"/>
</dbReference>
<dbReference type="PANTHER" id="PTHR43047">
    <property type="entry name" value="TWO-COMPONENT HISTIDINE PROTEIN KINASE"/>
    <property type="match status" value="1"/>
</dbReference>
<keyword evidence="4" id="KW-0418">Kinase</keyword>
<feature type="modified residue" description="4-aspartylphosphate" evidence="5">
    <location>
        <position position="489"/>
    </location>
</feature>
<feature type="region of interest" description="Disordered" evidence="6">
    <location>
        <begin position="303"/>
        <end position="360"/>
    </location>
</feature>
<dbReference type="InterPro" id="IPR005467">
    <property type="entry name" value="His_kinase_dom"/>
</dbReference>